<comment type="similarity">
    <text evidence="2">Belongs to the ABC transporter superfamily.</text>
</comment>
<dbReference type="GO" id="GO:0015833">
    <property type="term" value="P:peptide transport"/>
    <property type="evidence" value="ECO:0007669"/>
    <property type="project" value="InterPro"/>
</dbReference>
<evidence type="ECO:0000256" key="1">
    <source>
        <dbReference type="ARBA" id="ARBA00004202"/>
    </source>
</evidence>
<dbReference type="AlphaFoldDB" id="A0A943DBW4"/>
<comment type="caution">
    <text evidence="9">The sequence shown here is derived from an EMBL/GenBank/DDBJ whole genome shotgun (WGS) entry which is preliminary data.</text>
</comment>
<evidence type="ECO:0000256" key="2">
    <source>
        <dbReference type="ARBA" id="ARBA00005417"/>
    </source>
</evidence>
<dbReference type="InterPro" id="IPR003593">
    <property type="entry name" value="AAA+_ATPase"/>
</dbReference>
<dbReference type="EMBL" id="JAGZGG010000053">
    <property type="protein sequence ID" value="MBS5333677.1"/>
    <property type="molecule type" value="Genomic_DNA"/>
</dbReference>
<proteinExistence type="inferred from homology"/>
<dbReference type="SMART" id="SM00382">
    <property type="entry name" value="AAA"/>
    <property type="match status" value="1"/>
</dbReference>
<evidence type="ECO:0000259" key="8">
    <source>
        <dbReference type="PROSITE" id="PS50893"/>
    </source>
</evidence>
<organism evidence="9 10">
    <name type="scientific">Subdoligranulum variabile</name>
    <dbReference type="NCBI Taxonomy" id="214851"/>
    <lineage>
        <taxon>Bacteria</taxon>
        <taxon>Bacillati</taxon>
        <taxon>Bacillota</taxon>
        <taxon>Clostridia</taxon>
        <taxon>Eubacteriales</taxon>
        <taxon>Oscillospiraceae</taxon>
        <taxon>Subdoligranulum</taxon>
    </lineage>
</organism>
<accession>A0A943DBW4</accession>
<evidence type="ECO:0000256" key="3">
    <source>
        <dbReference type="ARBA" id="ARBA00022448"/>
    </source>
</evidence>
<evidence type="ECO:0000313" key="9">
    <source>
        <dbReference type="EMBL" id="MBS5333677.1"/>
    </source>
</evidence>
<keyword evidence="5" id="KW-0547">Nucleotide-binding</keyword>
<dbReference type="InterPro" id="IPR013563">
    <property type="entry name" value="Oligopep_ABC_C"/>
</dbReference>
<comment type="subcellular location">
    <subcellularLocation>
        <location evidence="1">Cell membrane</location>
        <topology evidence="1">Peripheral membrane protein</topology>
    </subcellularLocation>
</comment>
<evidence type="ECO:0000256" key="6">
    <source>
        <dbReference type="ARBA" id="ARBA00022840"/>
    </source>
</evidence>
<dbReference type="InterPro" id="IPR050388">
    <property type="entry name" value="ABC_Ni/Peptide_Import"/>
</dbReference>
<evidence type="ECO:0000256" key="4">
    <source>
        <dbReference type="ARBA" id="ARBA00022475"/>
    </source>
</evidence>
<keyword evidence="7" id="KW-0472">Membrane</keyword>
<keyword evidence="3" id="KW-0813">Transport</keyword>
<dbReference type="PANTHER" id="PTHR43297:SF2">
    <property type="entry name" value="DIPEPTIDE TRANSPORT ATP-BINDING PROTEIN DPPD"/>
    <property type="match status" value="1"/>
</dbReference>
<evidence type="ECO:0000256" key="5">
    <source>
        <dbReference type="ARBA" id="ARBA00022741"/>
    </source>
</evidence>
<dbReference type="GO" id="GO:0016887">
    <property type="term" value="F:ATP hydrolysis activity"/>
    <property type="evidence" value="ECO:0007669"/>
    <property type="project" value="InterPro"/>
</dbReference>
<dbReference type="InterPro" id="IPR017871">
    <property type="entry name" value="ABC_transporter-like_CS"/>
</dbReference>
<dbReference type="PANTHER" id="PTHR43297">
    <property type="entry name" value="OLIGOPEPTIDE TRANSPORT ATP-BINDING PROTEIN APPD"/>
    <property type="match status" value="1"/>
</dbReference>
<dbReference type="Pfam" id="PF08352">
    <property type="entry name" value="oligo_HPY"/>
    <property type="match status" value="1"/>
</dbReference>
<dbReference type="SUPFAM" id="SSF52540">
    <property type="entry name" value="P-loop containing nucleoside triphosphate hydrolases"/>
    <property type="match status" value="1"/>
</dbReference>
<dbReference type="Proteomes" id="UP000759273">
    <property type="component" value="Unassembled WGS sequence"/>
</dbReference>
<dbReference type="GO" id="GO:0005886">
    <property type="term" value="C:plasma membrane"/>
    <property type="evidence" value="ECO:0007669"/>
    <property type="project" value="UniProtKB-SubCell"/>
</dbReference>
<reference evidence="9" key="1">
    <citation type="submission" date="2021-02" db="EMBL/GenBank/DDBJ databases">
        <title>Infant gut strain persistence is associated with maternal origin, phylogeny, and functional potential including surface adhesion and iron acquisition.</title>
        <authorList>
            <person name="Lou Y.C."/>
        </authorList>
    </citation>
    <scope>NUCLEOTIDE SEQUENCE</scope>
    <source>
        <strain evidence="9">L3_101_000M1_dasL3_101_000M1_concoct_87</strain>
    </source>
</reference>
<evidence type="ECO:0000313" key="10">
    <source>
        <dbReference type="Proteomes" id="UP000759273"/>
    </source>
</evidence>
<sequence length="329" mass="36124">MTQNANTFLQVRDLVVEYTSDGKVIHAVNGVNFDLERGKALALVGETGAGKTTIAKSIMRILPDPPAHVRSGQVVLQGRDLMKLNEADMRKVRGKEISMIFQDPMTALNPTMRIGDQIAEVIRLHDKVTKAESMQKAQKMLETVGITAERYGNYPHQFSGGMKQRVVIAMALANSPQLLIADEPTSALDVTIQAQVMEMIQDLIEKQGTSLILITHDLGLVATSCDDVAVVYAGEIIEYGSKEEIYDHPSHPYTIGLFGAIPNLESDVRRLANIEGLPPDPSNLPTGCSFAPRCPYATEECRTKTPKSEQIAEKHYCSCYIGRQKRGAV</sequence>
<gene>
    <name evidence="9" type="ORF">KHY36_14285</name>
</gene>
<dbReference type="GO" id="GO:0005524">
    <property type="term" value="F:ATP binding"/>
    <property type="evidence" value="ECO:0007669"/>
    <property type="project" value="UniProtKB-KW"/>
</dbReference>
<dbReference type="Gene3D" id="3.40.50.300">
    <property type="entry name" value="P-loop containing nucleotide triphosphate hydrolases"/>
    <property type="match status" value="1"/>
</dbReference>
<dbReference type="NCBIfam" id="TIGR01727">
    <property type="entry name" value="oligo_HPY"/>
    <property type="match status" value="1"/>
</dbReference>
<dbReference type="InterPro" id="IPR003439">
    <property type="entry name" value="ABC_transporter-like_ATP-bd"/>
</dbReference>
<feature type="domain" description="ABC transporter" evidence="8">
    <location>
        <begin position="9"/>
        <end position="258"/>
    </location>
</feature>
<dbReference type="PROSITE" id="PS00211">
    <property type="entry name" value="ABC_TRANSPORTER_1"/>
    <property type="match status" value="1"/>
</dbReference>
<name>A0A943DBW4_9FIRM</name>
<dbReference type="FunFam" id="3.40.50.300:FF:000016">
    <property type="entry name" value="Oligopeptide ABC transporter ATP-binding component"/>
    <property type="match status" value="1"/>
</dbReference>
<dbReference type="PROSITE" id="PS50893">
    <property type="entry name" value="ABC_TRANSPORTER_2"/>
    <property type="match status" value="1"/>
</dbReference>
<keyword evidence="4" id="KW-1003">Cell membrane</keyword>
<dbReference type="CDD" id="cd03257">
    <property type="entry name" value="ABC_NikE_OppD_transporters"/>
    <property type="match status" value="1"/>
</dbReference>
<keyword evidence="6 9" id="KW-0067">ATP-binding</keyword>
<dbReference type="Pfam" id="PF00005">
    <property type="entry name" value="ABC_tran"/>
    <property type="match status" value="1"/>
</dbReference>
<evidence type="ECO:0000256" key="7">
    <source>
        <dbReference type="ARBA" id="ARBA00023136"/>
    </source>
</evidence>
<protein>
    <submittedName>
        <fullName evidence="9">ABC transporter ATP-binding protein</fullName>
    </submittedName>
</protein>
<dbReference type="InterPro" id="IPR027417">
    <property type="entry name" value="P-loop_NTPase"/>
</dbReference>